<dbReference type="InterPro" id="IPR006366">
    <property type="entry name" value="CobA/CysG_C"/>
</dbReference>
<dbReference type="NCBIfam" id="NF004790">
    <property type="entry name" value="PRK06136.1"/>
    <property type="match status" value="1"/>
</dbReference>
<dbReference type="STRING" id="1284.SHYC_02460"/>
<name>A0A2T4RKW3_STAHY</name>
<keyword evidence="1 3" id="KW-0489">Methyltransferase</keyword>
<dbReference type="EC" id="2.1.1.107" evidence="3"/>
<dbReference type="FunFam" id="3.40.1010.10:FF:000001">
    <property type="entry name" value="Siroheme synthase"/>
    <property type="match status" value="1"/>
</dbReference>
<dbReference type="InterPro" id="IPR050161">
    <property type="entry name" value="Siro_Cobalamin_biosynth"/>
</dbReference>
<evidence type="ECO:0000256" key="1">
    <source>
        <dbReference type="RuleBase" id="RU003960"/>
    </source>
</evidence>
<dbReference type="PROSITE" id="PS00840">
    <property type="entry name" value="SUMT_2"/>
    <property type="match status" value="1"/>
</dbReference>
<keyword evidence="1 3" id="KW-0808">Transferase</keyword>
<proteinExistence type="inferred from homology"/>
<evidence type="ECO:0000313" key="4">
    <source>
        <dbReference type="Proteomes" id="UP000285625"/>
    </source>
</evidence>
<dbReference type="RefSeq" id="WP_107632808.1">
    <property type="nucleotide sequence ID" value="NZ_CP118163.1"/>
</dbReference>
<sequence length="317" mass="34850">MSLIDAPQVYLVGAGPGNPLLLSKKAERCIQRADVILYDQLVNPFILQLSSPETEWIHVGKTPYTTYMRQDEINALMIEKTKTHDTVVRLKGGDPAIFGRLADEVDILKNNHISFEVVPGITAASAAMSQLHRGLTERGVARNITFTTGHFKDNEENPIDMTTLKNDGTLAIYMGVKRLPKLMKEVQSVITDDLPVAVIFNATCVNQQVISGHVSTITEKIAALPERPGPGITIVGKVVRDILTEIPALAKVDYVCIKGARDKCMAQAMDIYERGGWAIIDDRATASIHPSQVEILTALIDTTTFTQYLSESQPVRQ</sequence>
<comment type="similarity">
    <text evidence="1">Belongs to the precorrin methyltransferase family.</text>
</comment>
<dbReference type="GO" id="GO:0032259">
    <property type="term" value="P:methylation"/>
    <property type="evidence" value="ECO:0007669"/>
    <property type="project" value="UniProtKB-KW"/>
</dbReference>
<dbReference type="Gene3D" id="3.40.1010.10">
    <property type="entry name" value="Cobalt-precorrin-4 Transmethylase, Domain 1"/>
    <property type="match status" value="1"/>
</dbReference>
<dbReference type="InterPro" id="IPR000878">
    <property type="entry name" value="4pyrrol_Mease"/>
</dbReference>
<protein>
    <submittedName>
        <fullName evidence="3">Uroporphyrinogen-III C-methyltransferase</fullName>
        <ecNumber evidence="3">2.1.1.107</ecNumber>
    </submittedName>
</protein>
<dbReference type="EMBL" id="QXVO01000001">
    <property type="protein sequence ID" value="RIO47745.1"/>
    <property type="molecule type" value="Genomic_DNA"/>
</dbReference>
<dbReference type="CDD" id="cd11642">
    <property type="entry name" value="SUMT"/>
    <property type="match status" value="1"/>
</dbReference>
<dbReference type="InterPro" id="IPR003043">
    <property type="entry name" value="Uropor_MeTrfase_CS"/>
</dbReference>
<accession>A0A2T4RKW3</accession>
<dbReference type="InterPro" id="IPR014776">
    <property type="entry name" value="4pyrrole_Mease_sub2"/>
</dbReference>
<dbReference type="Pfam" id="PF00590">
    <property type="entry name" value="TP_methylase"/>
    <property type="match status" value="1"/>
</dbReference>
<dbReference type="AlphaFoldDB" id="A0A2T4RKW3"/>
<dbReference type="InterPro" id="IPR014777">
    <property type="entry name" value="4pyrrole_Mease_sub1"/>
</dbReference>
<feature type="domain" description="Tetrapyrrole methylase" evidence="2">
    <location>
        <begin position="9"/>
        <end position="217"/>
    </location>
</feature>
<evidence type="ECO:0000259" key="2">
    <source>
        <dbReference type="Pfam" id="PF00590"/>
    </source>
</evidence>
<dbReference type="PANTHER" id="PTHR45790:SF3">
    <property type="entry name" value="S-ADENOSYL-L-METHIONINE-DEPENDENT UROPORPHYRINOGEN III METHYLTRANSFERASE, CHLOROPLASTIC"/>
    <property type="match status" value="1"/>
</dbReference>
<dbReference type="GO" id="GO:0019354">
    <property type="term" value="P:siroheme biosynthetic process"/>
    <property type="evidence" value="ECO:0007669"/>
    <property type="project" value="InterPro"/>
</dbReference>
<dbReference type="SUPFAM" id="SSF53790">
    <property type="entry name" value="Tetrapyrrole methylase"/>
    <property type="match status" value="1"/>
</dbReference>
<dbReference type="Proteomes" id="UP000285625">
    <property type="component" value="Unassembled WGS sequence"/>
</dbReference>
<reference evidence="3 4" key="1">
    <citation type="journal article" date="2016" name="Front. Microbiol.">
        <title>Comprehensive Phylogenetic Analysis of Bovine Non-aureus Staphylococci Species Based on Whole-Genome Sequencing.</title>
        <authorList>
            <person name="Naushad S."/>
            <person name="Barkema H.W."/>
            <person name="Luby C."/>
            <person name="Condas L.A."/>
            <person name="Nobrega D.B."/>
            <person name="Carson D.A."/>
            <person name="De Buck J."/>
        </authorList>
    </citation>
    <scope>NUCLEOTIDE SEQUENCE [LARGE SCALE GENOMIC DNA]</scope>
    <source>
        <strain evidence="3 4">SNUC 5959</strain>
    </source>
</reference>
<dbReference type="Gene3D" id="3.30.950.10">
    <property type="entry name" value="Methyltransferase, Cobalt-precorrin-4 Transmethylase, Domain 2"/>
    <property type="match status" value="1"/>
</dbReference>
<comment type="caution">
    <text evidence="3">The sequence shown here is derived from an EMBL/GenBank/DDBJ whole genome shotgun (WGS) entry which is preliminary data.</text>
</comment>
<organism evidence="3 4">
    <name type="scientific">Staphylococcus hyicus</name>
    <dbReference type="NCBI Taxonomy" id="1284"/>
    <lineage>
        <taxon>Bacteria</taxon>
        <taxon>Bacillati</taxon>
        <taxon>Bacillota</taxon>
        <taxon>Bacilli</taxon>
        <taxon>Bacillales</taxon>
        <taxon>Staphylococcaceae</taxon>
        <taxon>Staphylococcus</taxon>
    </lineage>
</organism>
<dbReference type="NCBIfam" id="TIGR01469">
    <property type="entry name" value="cobA_cysG_Cterm"/>
    <property type="match status" value="1"/>
</dbReference>
<dbReference type="PANTHER" id="PTHR45790">
    <property type="entry name" value="SIROHEME SYNTHASE-RELATED"/>
    <property type="match status" value="1"/>
</dbReference>
<evidence type="ECO:0000313" key="3">
    <source>
        <dbReference type="EMBL" id="RIO47745.1"/>
    </source>
</evidence>
<dbReference type="InterPro" id="IPR035996">
    <property type="entry name" value="4pyrrol_Methylase_sf"/>
</dbReference>
<gene>
    <name evidence="3" type="primary">cobA</name>
    <name evidence="3" type="ORF">BUZ57_00280</name>
</gene>
<dbReference type="GO" id="GO:0004851">
    <property type="term" value="F:uroporphyrin-III C-methyltransferase activity"/>
    <property type="evidence" value="ECO:0007669"/>
    <property type="project" value="UniProtKB-EC"/>
</dbReference>